<dbReference type="InterPro" id="IPR052709">
    <property type="entry name" value="Transposase-MT_Hybrid"/>
</dbReference>
<protein>
    <submittedName>
        <fullName evidence="1">SETMR methyltransferase</fullName>
    </submittedName>
</protein>
<dbReference type="GO" id="GO:0044547">
    <property type="term" value="F:DNA topoisomerase binding"/>
    <property type="evidence" value="ECO:0007669"/>
    <property type="project" value="TreeGrafter"/>
</dbReference>
<keyword evidence="1" id="KW-0489">Methyltransferase</keyword>
<dbReference type="GO" id="GO:0031297">
    <property type="term" value="P:replication fork processing"/>
    <property type="evidence" value="ECO:0007669"/>
    <property type="project" value="TreeGrafter"/>
</dbReference>
<sequence length="152" mass="17440">FRDGNFDVKDAYRSGRPIVENVDEILQKVKENRHVSSYDIAKELNIDHKTVLGCLRKAGYIKMLNVWMSHDLTVKNLMDRISICESLLKRNKIEPFLEKLITGDEKWITYDNNAKLGLTPKKMMLCGIGKESSIMNCCHQAKQLILISIVSN</sequence>
<dbReference type="InterPro" id="IPR036397">
    <property type="entry name" value="RNaseH_sf"/>
</dbReference>
<dbReference type="EMBL" id="JAANIC010000003">
    <property type="protein sequence ID" value="KAG5348438.1"/>
    <property type="molecule type" value="Genomic_DNA"/>
</dbReference>
<dbReference type="GO" id="GO:0000014">
    <property type="term" value="F:single-stranded DNA endodeoxyribonuclease activity"/>
    <property type="evidence" value="ECO:0007669"/>
    <property type="project" value="TreeGrafter"/>
</dbReference>
<dbReference type="Gene3D" id="3.30.420.10">
    <property type="entry name" value="Ribonuclease H-like superfamily/Ribonuclease H"/>
    <property type="match status" value="1"/>
</dbReference>
<name>A0A836GH14_9HYME</name>
<feature type="non-terminal residue" evidence="1">
    <location>
        <position position="1"/>
    </location>
</feature>
<dbReference type="GO" id="GO:0003697">
    <property type="term" value="F:single-stranded DNA binding"/>
    <property type="evidence" value="ECO:0007669"/>
    <property type="project" value="TreeGrafter"/>
</dbReference>
<keyword evidence="1" id="KW-0808">Transferase</keyword>
<accession>A0A836GH14</accession>
<dbReference type="GO" id="GO:0003690">
    <property type="term" value="F:double-stranded DNA binding"/>
    <property type="evidence" value="ECO:0007669"/>
    <property type="project" value="TreeGrafter"/>
</dbReference>
<dbReference type="Proteomes" id="UP000669903">
    <property type="component" value="Unassembled WGS sequence"/>
</dbReference>
<organism evidence="1 2">
    <name type="scientific">Acromyrmex charruanus</name>
    <dbReference type="NCBI Taxonomy" id="2715315"/>
    <lineage>
        <taxon>Eukaryota</taxon>
        <taxon>Metazoa</taxon>
        <taxon>Ecdysozoa</taxon>
        <taxon>Arthropoda</taxon>
        <taxon>Hexapoda</taxon>
        <taxon>Insecta</taxon>
        <taxon>Pterygota</taxon>
        <taxon>Neoptera</taxon>
        <taxon>Endopterygota</taxon>
        <taxon>Hymenoptera</taxon>
        <taxon>Apocrita</taxon>
        <taxon>Aculeata</taxon>
        <taxon>Formicoidea</taxon>
        <taxon>Formicidae</taxon>
        <taxon>Myrmicinae</taxon>
        <taxon>Acromyrmex</taxon>
    </lineage>
</organism>
<dbReference type="GO" id="GO:0015074">
    <property type="term" value="P:DNA integration"/>
    <property type="evidence" value="ECO:0007669"/>
    <property type="project" value="TreeGrafter"/>
</dbReference>
<dbReference type="PANTHER" id="PTHR46060">
    <property type="entry name" value="MARINER MOS1 TRANSPOSASE-LIKE PROTEIN"/>
    <property type="match status" value="1"/>
</dbReference>
<dbReference type="PANTHER" id="PTHR46060:SF2">
    <property type="entry name" value="HISTONE-LYSINE N-METHYLTRANSFERASE SETMAR"/>
    <property type="match status" value="1"/>
</dbReference>
<dbReference type="GO" id="GO:0000793">
    <property type="term" value="C:condensed chromosome"/>
    <property type="evidence" value="ECO:0007669"/>
    <property type="project" value="TreeGrafter"/>
</dbReference>
<keyword evidence="2" id="KW-1185">Reference proteome</keyword>
<dbReference type="AlphaFoldDB" id="A0A836GH14"/>
<dbReference type="GO" id="GO:0035861">
    <property type="term" value="C:site of double-strand break"/>
    <property type="evidence" value="ECO:0007669"/>
    <property type="project" value="TreeGrafter"/>
</dbReference>
<proteinExistence type="predicted"/>
<evidence type="ECO:0000313" key="2">
    <source>
        <dbReference type="Proteomes" id="UP000669903"/>
    </source>
</evidence>
<dbReference type="GO" id="GO:0000729">
    <property type="term" value="P:DNA double-strand break processing"/>
    <property type="evidence" value="ECO:0007669"/>
    <property type="project" value="TreeGrafter"/>
</dbReference>
<dbReference type="GO" id="GO:0044774">
    <property type="term" value="P:mitotic DNA integrity checkpoint signaling"/>
    <property type="evidence" value="ECO:0007669"/>
    <property type="project" value="TreeGrafter"/>
</dbReference>
<feature type="non-terminal residue" evidence="1">
    <location>
        <position position="152"/>
    </location>
</feature>
<dbReference type="GO" id="GO:0042800">
    <property type="term" value="F:histone H3K4 methyltransferase activity"/>
    <property type="evidence" value="ECO:0007669"/>
    <property type="project" value="TreeGrafter"/>
</dbReference>
<dbReference type="GO" id="GO:0006303">
    <property type="term" value="P:double-strand break repair via nonhomologous end joining"/>
    <property type="evidence" value="ECO:0007669"/>
    <property type="project" value="TreeGrafter"/>
</dbReference>
<gene>
    <name evidence="1" type="primary">Setmar_31</name>
    <name evidence="1" type="ORF">G6Z76_0014337</name>
</gene>
<dbReference type="GO" id="GO:0032259">
    <property type="term" value="P:methylation"/>
    <property type="evidence" value="ECO:0007669"/>
    <property type="project" value="UniProtKB-KW"/>
</dbReference>
<dbReference type="GO" id="GO:0005634">
    <property type="term" value="C:nucleus"/>
    <property type="evidence" value="ECO:0007669"/>
    <property type="project" value="TreeGrafter"/>
</dbReference>
<dbReference type="GO" id="GO:0046975">
    <property type="term" value="F:histone H3K36 methyltransferase activity"/>
    <property type="evidence" value="ECO:0007669"/>
    <property type="project" value="TreeGrafter"/>
</dbReference>
<reference evidence="1" key="1">
    <citation type="submission" date="2020-03" db="EMBL/GenBank/DDBJ databases">
        <title>Relaxed selection underlies rapid genomic changes in the transitions from sociality to social parasitism in ants.</title>
        <authorList>
            <person name="Bi X."/>
        </authorList>
    </citation>
    <scope>NUCLEOTIDE SEQUENCE</scope>
    <source>
        <strain evidence="1">BGI-DK2014a</strain>
        <tissue evidence="1">Whole body</tissue>
    </source>
</reference>
<evidence type="ECO:0000313" key="1">
    <source>
        <dbReference type="EMBL" id="KAG5348438.1"/>
    </source>
</evidence>
<comment type="caution">
    <text evidence="1">The sequence shown here is derived from an EMBL/GenBank/DDBJ whole genome shotgun (WGS) entry which is preliminary data.</text>
</comment>